<protein>
    <submittedName>
        <fullName evidence="1">YqhG family protein</fullName>
    </submittedName>
</protein>
<gene>
    <name evidence="1" type="ORF">ACFPTR_10050</name>
</gene>
<dbReference type="EMBL" id="JBHSPF010000055">
    <property type="protein sequence ID" value="MFC5629204.1"/>
    <property type="molecule type" value="Genomic_DNA"/>
</dbReference>
<keyword evidence="2" id="KW-1185">Reference proteome</keyword>
<proteinExistence type="predicted"/>
<evidence type="ECO:0000313" key="2">
    <source>
        <dbReference type="Proteomes" id="UP001596143"/>
    </source>
</evidence>
<name>A0ABW0U8W7_9BACI</name>
<dbReference type="Proteomes" id="UP001596143">
    <property type="component" value="Unassembled WGS sequence"/>
</dbReference>
<reference evidence="2" key="1">
    <citation type="journal article" date="2019" name="Int. J. Syst. Evol. Microbiol.">
        <title>The Global Catalogue of Microorganisms (GCM) 10K type strain sequencing project: providing services to taxonomists for standard genome sequencing and annotation.</title>
        <authorList>
            <consortium name="The Broad Institute Genomics Platform"/>
            <consortium name="The Broad Institute Genome Sequencing Center for Infectious Disease"/>
            <person name="Wu L."/>
            <person name="Ma J."/>
        </authorList>
    </citation>
    <scope>NUCLEOTIDE SEQUENCE [LARGE SCALE GENOMIC DNA]</scope>
    <source>
        <strain evidence="2">CGMCC 1.15790</strain>
    </source>
</reference>
<dbReference type="InterPro" id="IPR024562">
    <property type="entry name" value="YqhG"/>
</dbReference>
<accession>A0ABW0U8W7</accession>
<dbReference type="RefSeq" id="WP_270898501.1">
    <property type="nucleotide sequence ID" value="NZ_JBHSPF010000055.1"/>
</dbReference>
<sequence length="264" mass="30883">MEQQRIVQFAKRFFTSHQADILKEDEDGFEVRLTETLDKALMNRPFYWQYMKQIGQTPEPMILSFVTSAKQEEKTGEWLHIGSPRLQQIFQLAKNTGIYTCLYEQVALPQQKPTALYPWLIANVKVSYLSHQRKDVLYSYGLQLIHGQIVLQAMEQLQEKNLREDISPHAFTMKSLIKPASGLARIKRHLEMQLQSETHEWAAVAKKRMEEELDTLKAYYEATSLSEEEYVQEKKAIMSQYQPNIQVTLVNYGLFYLQDFAFSS</sequence>
<comment type="caution">
    <text evidence="1">The sequence shown here is derived from an EMBL/GenBank/DDBJ whole genome shotgun (WGS) entry which is preliminary data.</text>
</comment>
<evidence type="ECO:0000313" key="1">
    <source>
        <dbReference type="EMBL" id="MFC5629204.1"/>
    </source>
</evidence>
<dbReference type="Pfam" id="PF11079">
    <property type="entry name" value="YqhG"/>
    <property type="match status" value="1"/>
</dbReference>
<organism evidence="1 2">
    <name type="scientific">Aliibacillus thermotolerans</name>
    <dbReference type="NCBI Taxonomy" id="1834418"/>
    <lineage>
        <taxon>Bacteria</taxon>
        <taxon>Bacillati</taxon>
        <taxon>Bacillota</taxon>
        <taxon>Bacilli</taxon>
        <taxon>Bacillales</taxon>
        <taxon>Bacillaceae</taxon>
        <taxon>Aliibacillus</taxon>
    </lineage>
</organism>